<dbReference type="EMBL" id="CP031222">
    <property type="protein sequence ID" value="AXI02778.1"/>
    <property type="molecule type" value="Genomic_DNA"/>
</dbReference>
<evidence type="ECO:0000313" key="2">
    <source>
        <dbReference type="EMBL" id="AXI02778.1"/>
    </source>
</evidence>
<dbReference type="Proteomes" id="UP000253940">
    <property type="component" value="Chromosome"/>
</dbReference>
<dbReference type="InterPro" id="IPR000182">
    <property type="entry name" value="GNAT_dom"/>
</dbReference>
<dbReference type="InterPro" id="IPR016181">
    <property type="entry name" value="Acyl_CoA_acyltransferase"/>
</dbReference>
<dbReference type="Pfam" id="PF00583">
    <property type="entry name" value="Acetyltransf_1"/>
    <property type="match status" value="1"/>
</dbReference>
<dbReference type="OrthoDB" id="6692778at2"/>
<keyword evidence="2" id="KW-0808">Transferase</keyword>
<dbReference type="CDD" id="cd04301">
    <property type="entry name" value="NAT_SF"/>
    <property type="match status" value="1"/>
</dbReference>
<dbReference type="KEGG" id="mbah:HYN46_07975"/>
<accession>A0A345P669</accession>
<proteinExistence type="predicted"/>
<dbReference type="GO" id="GO:0016747">
    <property type="term" value="F:acyltransferase activity, transferring groups other than amino-acyl groups"/>
    <property type="evidence" value="ECO:0007669"/>
    <property type="project" value="InterPro"/>
</dbReference>
<reference evidence="2 3" key="1">
    <citation type="submission" date="2018-07" db="EMBL/GenBank/DDBJ databases">
        <title>Genome sequencing of Moraxellaceae gen. HYN0046.</title>
        <authorList>
            <person name="Kim M."/>
            <person name="Yi H."/>
        </authorList>
    </citation>
    <scope>NUCLEOTIDE SEQUENCE [LARGE SCALE GENOMIC DNA]</scope>
    <source>
        <strain evidence="2 3">HYN0046</strain>
    </source>
</reference>
<dbReference type="Gene3D" id="3.40.630.30">
    <property type="match status" value="1"/>
</dbReference>
<dbReference type="SUPFAM" id="SSF55729">
    <property type="entry name" value="Acyl-CoA N-acyltransferases (Nat)"/>
    <property type="match status" value="1"/>
</dbReference>
<dbReference type="RefSeq" id="WP_114898888.1">
    <property type="nucleotide sequence ID" value="NZ_CP031222.1"/>
</dbReference>
<name>A0A345P669_9GAMM</name>
<dbReference type="AlphaFoldDB" id="A0A345P669"/>
<evidence type="ECO:0000313" key="3">
    <source>
        <dbReference type="Proteomes" id="UP000253940"/>
    </source>
</evidence>
<sequence length="163" mass="18922">MLSLRQLSASNPQDIDALLLLFEQASDYFHIIEDRPPEYNDAYLTLTELPLLKGIEDKRCMGFYLDHLLVGCIDMIRGYPETHIAYLGLILFSENYQRQGLGKKGVEYATQMSKSWGCTMLRLAVIETNQLAFSFWQRQGFKEIYRKSLLQYTGQAIVMERHI</sequence>
<evidence type="ECO:0000259" key="1">
    <source>
        <dbReference type="PROSITE" id="PS51186"/>
    </source>
</evidence>
<feature type="domain" description="N-acetyltransferase" evidence="1">
    <location>
        <begin position="2"/>
        <end position="163"/>
    </location>
</feature>
<organism evidence="2 3">
    <name type="scientific">Aquirhabdus parva</name>
    <dbReference type="NCBI Taxonomy" id="2283318"/>
    <lineage>
        <taxon>Bacteria</taxon>
        <taxon>Pseudomonadati</taxon>
        <taxon>Pseudomonadota</taxon>
        <taxon>Gammaproteobacteria</taxon>
        <taxon>Moraxellales</taxon>
        <taxon>Moraxellaceae</taxon>
        <taxon>Aquirhabdus</taxon>
    </lineage>
</organism>
<dbReference type="PROSITE" id="PS51186">
    <property type="entry name" value="GNAT"/>
    <property type="match status" value="1"/>
</dbReference>
<gene>
    <name evidence="2" type="ORF">HYN46_07975</name>
</gene>
<keyword evidence="3" id="KW-1185">Reference proteome</keyword>
<protein>
    <submittedName>
        <fullName evidence="2">GNAT family N-acetyltransferase</fullName>
    </submittedName>
</protein>